<protein>
    <submittedName>
        <fullName evidence="1">Uncharacterized protein</fullName>
    </submittedName>
</protein>
<name>A0A517PYC6_9PLAN</name>
<proteinExistence type="predicted"/>
<dbReference type="EMBL" id="CP036266">
    <property type="protein sequence ID" value="QDT24381.1"/>
    <property type="molecule type" value="Genomic_DNA"/>
</dbReference>
<dbReference type="AlphaFoldDB" id="A0A517PYC6"/>
<sequence>MTIQLNNICNSQLVQVNYSTVLRAIELTDSTPFTMTIRSPLEWAAIAQCVNQGIDSHLEAVCEPQDVFNNGHCSVTPHSLCVLLRRMGDTEFRDTDGHNADEIRDAAMSLQSSIFTLLGINEYGECIGREAMGLE</sequence>
<dbReference type="OrthoDB" id="271752at2"/>
<dbReference type="Proteomes" id="UP000320421">
    <property type="component" value="Chromosome"/>
</dbReference>
<evidence type="ECO:0000313" key="1">
    <source>
        <dbReference type="EMBL" id="QDT24381.1"/>
    </source>
</evidence>
<accession>A0A517PYC6</accession>
<keyword evidence="2" id="KW-1185">Reference proteome</keyword>
<gene>
    <name evidence="1" type="ORF">HG66A1_62130</name>
</gene>
<reference evidence="1 2" key="1">
    <citation type="submission" date="2019-02" db="EMBL/GenBank/DDBJ databases">
        <title>Deep-cultivation of Planctomycetes and their phenomic and genomic characterization uncovers novel biology.</title>
        <authorList>
            <person name="Wiegand S."/>
            <person name="Jogler M."/>
            <person name="Boedeker C."/>
            <person name="Pinto D."/>
            <person name="Vollmers J."/>
            <person name="Rivas-Marin E."/>
            <person name="Kohn T."/>
            <person name="Peeters S.H."/>
            <person name="Heuer A."/>
            <person name="Rast P."/>
            <person name="Oberbeckmann S."/>
            <person name="Bunk B."/>
            <person name="Jeske O."/>
            <person name="Meyerdierks A."/>
            <person name="Storesund J.E."/>
            <person name="Kallscheuer N."/>
            <person name="Luecker S."/>
            <person name="Lage O.M."/>
            <person name="Pohl T."/>
            <person name="Merkel B.J."/>
            <person name="Hornburger P."/>
            <person name="Mueller R.-W."/>
            <person name="Bruemmer F."/>
            <person name="Labrenz M."/>
            <person name="Spormann A.M."/>
            <person name="Op den Camp H."/>
            <person name="Overmann J."/>
            <person name="Amann R."/>
            <person name="Jetten M.S.M."/>
            <person name="Mascher T."/>
            <person name="Medema M.H."/>
            <person name="Devos D.P."/>
            <person name="Kaster A.-K."/>
            <person name="Ovreas L."/>
            <person name="Rohde M."/>
            <person name="Galperin M.Y."/>
            <person name="Jogler C."/>
        </authorList>
    </citation>
    <scope>NUCLEOTIDE SEQUENCE [LARGE SCALE GENOMIC DNA]</scope>
    <source>
        <strain evidence="1 2">HG66A1</strain>
    </source>
</reference>
<dbReference type="RefSeq" id="WP_145193020.1">
    <property type="nucleotide sequence ID" value="NZ_CP036266.1"/>
</dbReference>
<evidence type="ECO:0000313" key="2">
    <source>
        <dbReference type="Proteomes" id="UP000320421"/>
    </source>
</evidence>
<organism evidence="1 2">
    <name type="scientific">Gimesia chilikensis</name>
    <dbReference type="NCBI Taxonomy" id="2605989"/>
    <lineage>
        <taxon>Bacteria</taxon>
        <taxon>Pseudomonadati</taxon>
        <taxon>Planctomycetota</taxon>
        <taxon>Planctomycetia</taxon>
        <taxon>Planctomycetales</taxon>
        <taxon>Planctomycetaceae</taxon>
        <taxon>Gimesia</taxon>
    </lineage>
</organism>